<dbReference type="Proteomes" id="UP000220032">
    <property type="component" value="Unassembled WGS sequence"/>
</dbReference>
<dbReference type="RefSeq" id="WP_088015286.1">
    <property type="nucleotide sequence ID" value="NZ_FWYZ01000032.1"/>
</dbReference>
<dbReference type="EMBL" id="NTRR01000039">
    <property type="protein sequence ID" value="PFE10884.1"/>
    <property type="molecule type" value="Genomic_DNA"/>
</dbReference>
<organism evidence="2 3">
    <name type="scientific">Bacillus cereus</name>
    <dbReference type="NCBI Taxonomy" id="1396"/>
    <lineage>
        <taxon>Bacteria</taxon>
        <taxon>Bacillati</taxon>
        <taxon>Bacillota</taxon>
        <taxon>Bacilli</taxon>
        <taxon>Bacillales</taxon>
        <taxon>Bacillaceae</taxon>
        <taxon>Bacillus</taxon>
        <taxon>Bacillus cereus group</taxon>
    </lineage>
</organism>
<protein>
    <submittedName>
        <fullName evidence="2">DUF4065 domain-containing protein</fullName>
    </submittedName>
</protein>
<dbReference type="Pfam" id="PF13274">
    <property type="entry name" value="SocA_Panacea"/>
    <property type="match status" value="1"/>
</dbReference>
<proteinExistence type="predicted"/>
<dbReference type="AlphaFoldDB" id="A0A1Y5Z439"/>
<evidence type="ECO:0000313" key="2">
    <source>
        <dbReference type="EMBL" id="PFE10884.1"/>
    </source>
</evidence>
<reference evidence="2 3" key="1">
    <citation type="submission" date="2017-09" db="EMBL/GenBank/DDBJ databases">
        <title>Large-scale bioinformatics analysis of Bacillus genomes uncovers conserved roles of natural products in bacterial physiology.</title>
        <authorList>
            <consortium name="Agbiome Team Llc"/>
            <person name="Bleich R.M."/>
            <person name="Grubbs K.J."/>
            <person name="Santa Maria K.C."/>
            <person name="Allen S.E."/>
            <person name="Farag S."/>
            <person name="Shank E.A."/>
            <person name="Bowers A."/>
        </authorList>
    </citation>
    <scope>NUCLEOTIDE SEQUENCE [LARGE SCALE GENOMIC DNA]</scope>
    <source>
        <strain evidence="2 3">AFS022681</strain>
    </source>
</reference>
<feature type="domain" description="Antitoxin SocA-like Panacea" evidence="1">
    <location>
        <begin position="28"/>
        <end position="122"/>
    </location>
</feature>
<evidence type="ECO:0000259" key="1">
    <source>
        <dbReference type="Pfam" id="PF13274"/>
    </source>
</evidence>
<name>A0A1Y5Z439_BACCE</name>
<comment type="caution">
    <text evidence="2">The sequence shown here is derived from an EMBL/GenBank/DDBJ whole genome shotgun (WGS) entry which is preliminary data.</text>
</comment>
<accession>A0A1Y5Z439</accession>
<evidence type="ECO:0000313" key="3">
    <source>
        <dbReference type="Proteomes" id="UP000220032"/>
    </source>
</evidence>
<gene>
    <name evidence="2" type="ORF">CN307_22710</name>
</gene>
<dbReference type="InterPro" id="IPR025272">
    <property type="entry name" value="SocA_Panacea"/>
</dbReference>
<sequence>MAEILDVAKYFILLSEPNTKRNITHLKLQKLVYYAHAWNLALYQEPLFLDDIEAWVHGPVIPELYDAYREYGYTEIYYSNDLPGNTEDLMNNEIDIIEATWEMYGQYSGKYLENLTHLENPWINARQGQDYYDHGNNIIENQDIQEYYAARLQGDN</sequence>